<dbReference type="PANTHER" id="PTHR11839">
    <property type="entry name" value="UDP/ADP-SUGAR PYROPHOSPHATASE"/>
    <property type="match status" value="1"/>
</dbReference>
<protein>
    <submittedName>
        <fullName evidence="3">ADP-ribose pyrophosphatase</fullName>
        <ecNumber evidence="3">3.6.1.13</ecNumber>
    </submittedName>
</protein>
<dbReference type="Proteomes" id="UP000523079">
    <property type="component" value="Unassembled WGS sequence"/>
</dbReference>
<dbReference type="PANTHER" id="PTHR11839:SF31">
    <property type="entry name" value="ADP-RIBOSE PYROPHOSPHATASE"/>
    <property type="match status" value="1"/>
</dbReference>
<dbReference type="GO" id="GO:0047631">
    <property type="term" value="F:ADP-ribose diphosphatase activity"/>
    <property type="evidence" value="ECO:0007669"/>
    <property type="project" value="UniProtKB-EC"/>
</dbReference>
<dbReference type="AlphaFoldDB" id="A0A7W3P6S9"/>
<dbReference type="CDD" id="cd24158">
    <property type="entry name" value="NUDIX_ADPRase_Rv1700"/>
    <property type="match status" value="1"/>
</dbReference>
<dbReference type="EC" id="3.6.1.13" evidence="3"/>
<dbReference type="PROSITE" id="PS51462">
    <property type="entry name" value="NUDIX"/>
    <property type="match status" value="1"/>
</dbReference>
<reference evidence="3 4" key="1">
    <citation type="submission" date="2020-07" db="EMBL/GenBank/DDBJ databases">
        <title>Sequencing the genomes of 1000 actinobacteria strains.</title>
        <authorList>
            <person name="Klenk H.-P."/>
        </authorList>
    </citation>
    <scope>NUCLEOTIDE SEQUENCE [LARGE SCALE GENOMIC DNA]</scope>
    <source>
        <strain evidence="3 4">DSM 100723</strain>
    </source>
</reference>
<keyword evidence="4" id="KW-1185">Reference proteome</keyword>
<dbReference type="GO" id="GO:0006753">
    <property type="term" value="P:nucleoside phosphate metabolic process"/>
    <property type="evidence" value="ECO:0007669"/>
    <property type="project" value="TreeGrafter"/>
</dbReference>
<sequence length="228" mass="24573">MTAGFTGQVVLGVDALDDAPESWPVRGHHDLGRGAIADYVEDEVAAPDDETLRRQYLVHPGAVAVIALDDEDRVALVRQYRHPVRHRLIEPPAGLLDVADEAYLAAAQRELAEEVGVAATDWRVLVDLFTSPGILGETLRIYLARGLAPVDAPDGFVRRGEEAHMDTVWAPLDDLVGAVLGGRLHNPTLVSGTLAAWTAQHRGGFDTLRPADADWASREELLAATGRG</sequence>
<dbReference type="SUPFAM" id="SSF55811">
    <property type="entry name" value="Nudix"/>
    <property type="match status" value="1"/>
</dbReference>
<evidence type="ECO:0000259" key="2">
    <source>
        <dbReference type="PROSITE" id="PS51462"/>
    </source>
</evidence>
<dbReference type="EMBL" id="JACGWT010000004">
    <property type="protein sequence ID" value="MBA8795267.1"/>
    <property type="molecule type" value="Genomic_DNA"/>
</dbReference>
<accession>A0A7W3P6S9</accession>
<dbReference type="GO" id="GO:0019693">
    <property type="term" value="P:ribose phosphate metabolic process"/>
    <property type="evidence" value="ECO:0007669"/>
    <property type="project" value="TreeGrafter"/>
</dbReference>
<evidence type="ECO:0000313" key="3">
    <source>
        <dbReference type="EMBL" id="MBA8795267.1"/>
    </source>
</evidence>
<dbReference type="GO" id="GO:0005829">
    <property type="term" value="C:cytosol"/>
    <property type="evidence" value="ECO:0007669"/>
    <property type="project" value="TreeGrafter"/>
</dbReference>
<dbReference type="InterPro" id="IPR000086">
    <property type="entry name" value="NUDIX_hydrolase_dom"/>
</dbReference>
<comment type="caution">
    <text evidence="3">The sequence shown here is derived from an EMBL/GenBank/DDBJ whole genome shotgun (WGS) entry which is preliminary data.</text>
</comment>
<evidence type="ECO:0000313" key="4">
    <source>
        <dbReference type="Proteomes" id="UP000523079"/>
    </source>
</evidence>
<name>A0A7W3P6S9_9ACTN</name>
<feature type="domain" description="Nudix hydrolase" evidence="2">
    <location>
        <begin position="57"/>
        <end position="197"/>
    </location>
</feature>
<gene>
    <name evidence="3" type="ORF">FHX74_002895</name>
</gene>
<dbReference type="Gene3D" id="3.90.79.10">
    <property type="entry name" value="Nucleoside Triphosphate Pyrophosphohydrolase"/>
    <property type="match status" value="1"/>
</dbReference>
<evidence type="ECO:0000256" key="1">
    <source>
        <dbReference type="ARBA" id="ARBA00022801"/>
    </source>
</evidence>
<dbReference type="RefSeq" id="WP_328823832.1">
    <property type="nucleotide sequence ID" value="NZ_JACGWT010000004.1"/>
</dbReference>
<keyword evidence="1 3" id="KW-0378">Hydrolase</keyword>
<dbReference type="Pfam" id="PF00293">
    <property type="entry name" value="NUDIX"/>
    <property type="match status" value="1"/>
</dbReference>
<organism evidence="3 4">
    <name type="scientific">Microlunatus kandeliicorticis</name>
    <dbReference type="NCBI Taxonomy" id="1759536"/>
    <lineage>
        <taxon>Bacteria</taxon>
        <taxon>Bacillati</taxon>
        <taxon>Actinomycetota</taxon>
        <taxon>Actinomycetes</taxon>
        <taxon>Propionibacteriales</taxon>
        <taxon>Propionibacteriaceae</taxon>
        <taxon>Microlunatus</taxon>
    </lineage>
</organism>
<proteinExistence type="predicted"/>
<dbReference type="InterPro" id="IPR015797">
    <property type="entry name" value="NUDIX_hydrolase-like_dom_sf"/>
</dbReference>